<evidence type="ECO:0000256" key="10">
    <source>
        <dbReference type="ARBA" id="ARBA00031529"/>
    </source>
</evidence>
<dbReference type="InterPro" id="IPR016030">
    <property type="entry name" value="CblAdoTrfase-like"/>
</dbReference>
<comment type="similarity">
    <text evidence="2 15">Belongs to the Cob(I)alamin adenosyltransferase family.</text>
</comment>
<comment type="catalytic activity">
    <reaction evidence="14 15">
        <text>2 cob(II)alamin + reduced [electron-transfer flavoprotein] + 2 ATP = 2 adenosylcob(III)alamin + 2 triphosphate + oxidized [electron-transfer flavoprotein] + 3 H(+)</text>
        <dbReference type="Rhea" id="RHEA:28671"/>
        <dbReference type="Rhea" id="RHEA-COMP:10685"/>
        <dbReference type="Rhea" id="RHEA-COMP:10686"/>
        <dbReference type="ChEBI" id="CHEBI:15378"/>
        <dbReference type="ChEBI" id="CHEBI:16304"/>
        <dbReference type="ChEBI" id="CHEBI:18036"/>
        <dbReference type="ChEBI" id="CHEBI:18408"/>
        <dbReference type="ChEBI" id="CHEBI:30616"/>
        <dbReference type="ChEBI" id="CHEBI:57692"/>
        <dbReference type="ChEBI" id="CHEBI:58307"/>
        <dbReference type="EC" id="2.5.1.17"/>
    </reaction>
</comment>
<dbReference type="Pfam" id="PF01923">
    <property type="entry name" value="Cob_adeno_trans"/>
    <property type="match status" value="1"/>
</dbReference>
<dbReference type="NCBIfam" id="TIGR00636">
    <property type="entry name" value="PduO_Nterm"/>
    <property type="match status" value="1"/>
</dbReference>
<comment type="catalytic activity">
    <reaction evidence="13 15">
        <text>2 cob(II)yrinate a,c diamide + reduced [electron-transfer flavoprotein] + 2 ATP = 2 adenosylcob(III)yrinate a,c-diamide + 2 triphosphate + oxidized [electron-transfer flavoprotein] + 3 H(+)</text>
        <dbReference type="Rhea" id="RHEA:11528"/>
        <dbReference type="Rhea" id="RHEA-COMP:10685"/>
        <dbReference type="Rhea" id="RHEA-COMP:10686"/>
        <dbReference type="ChEBI" id="CHEBI:15378"/>
        <dbReference type="ChEBI" id="CHEBI:18036"/>
        <dbReference type="ChEBI" id="CHEBI:30616"/>
        <dbReference type="ChEBI" id="CHEBI:57692"/>
        <dbReference type="ChEBI" id="CHEBI:58307"/>
        <dbReference type="ChEBI" id="CHEBI:58503"/>
        <dbReference type="ChEBI" id="CHEBI:58537"/>
        <dbReference type="EC" id="2.5.1.17"/>
    </reaction>
</comment>
<protein>
    <recommendedName>
        <fullName evidence="5 15">Corrinoid adenosyltransferase</fullName>
        <ecNumber evidence="4 15">2.5.1.17</ecNumber>
    </recommendedName>
    <alternativeName>
        <fullName evidence="10 15">Cob(II)alamin adenosyltransferase</fullName>
    </alternativeName>
    <alternativeName>
        <fullName evidence="12 15">Cob(II)yrinic acid a,c-diamide adenosyltransferase</fullName>
    </alternativeName>
    <alternativeName>
        <fullName evidence="11 15">Cobinamide/cobalamin adenosyltransferase</fullName>
    </alternativeName>
</protein>
<reference evidence="17 18" key="1">
    <citation type="journal article" date="2015" name="Genome Announc.">
        <title>Expanding the biotechnology potential of lactobacilli through comparative genomics of 213 strains and associated genera.</title>
        <authorList>
            <person name="Sun Z."/>
            <person name="Harris H.M."/>
            <person name="McCann A."/>
            <person name="Guo C."/>
            <person name="Argimon S."/>
            <person name="Zhang W."/>
            <person name="Yang X."/>
            <person name="Jeffery I.B."/>
            <person name="Cooney J.C."/>
            <person name="Kagawa T.F."/>
            <person name="Liu W."/>
            <person name="Song Y."/>
            <person name="Salvetti E."/>
            <person name="Wrobel A."/>
            <person name="Rasinkangas P."/>
            <person name="Parkhill J."/>
            <person name="Rea M.C."/>
            <person name="O'Sullivan O."/>
            <person name="Ritari J."/>
            <person name="Douillard F.P."/>
            <person name="Paul Ross R."/>
            <person name="Yang R."/>
            <person name="Briner A.E."/>
            <person name="Felis G.E."/>
            <person name="de Vos W.M."/>
            <person name="Barrangou R."/>
            <person name="Klaenhammer T.R."/>
            <person name="Caufield P.W."/>
            <person name="Cui Y."/>
            <person name="Zhang H."/>
            <person name="O'Toole P.W."/>
        </authorList>
    </citation>
    <scope>NUCLEOTIDE SEQUENCE [LARGE SCALE GENOMIC DNA]</scope>
    <source>
        <strain evidence="17 18">DSM 23365</strain>
    </source>
</reference>
<evidence type="ECO:0000256" key="14">
    <source>
        <dbReference type="ARBA" id="ARBA00048692"/>
    </source>
</evidence>
<proteinExistence type="inferred from homology"/>
<evidence type="ECO:0000256" key="13">
    <source>
        <dbReference type="ARBA" id="ARBA00048555"/>
    </source>
</evidence>
<dbReference type="GO" id="GO:0005524">
    <property type="term" value="F:ATP binding"/>
    <property type="evidence" value="ECO:0007669"/>
    <property type="project" value="UniProtKB-UniRule"/>
</dbReference>
<evidence type="ECO:0000256" key="12">
    <source>
        <dbReference type="ARBA" id="ARBA00033354"/>
    </source>
</evidence>
<keyword evidence="6 15" id="KW-0169">Cobalamin biosynthesis</keyword>
<evidence type="ECO:0000256" key="8">
    <source>
        <dbReference type="ARBA" id="ARBA00022741"/>
    </source>
</evidence>
<evidence type="ECO:0000313" key="18">
    <source>
        <dbReference type="Proteomes" id="UP000051442"/>
    </source>
</evidence>
<evidence type="ECO:0000313" key="17">
    <source>
        <dbReference type="EMBL" id="KRN15585.1"/>
    </source>
</evidence>
<dbReference type="InterPro" id="IPR029499">
    <property type="entry name" value="PduO-typ"/>
</dbReference>
<dbReference type="EC" id="2.5.1.17" evidence="4 15"/>
<dbReference type="InterPro" id="IPR036451">
    <property type="entry name" value="CblAdoTrfase-like_sf"/>
</dbReference>
<dbReference type="PATRIC" id="fig|1423804.4.peg.3151"/>
<dbReference type="EMBL" id="AYZM01000178">
    <property type="protein sequence ID" value="KRN15585.1"/>
    <property type="molecule type" value="Genomic_DNA"/>
</dbReference>
<accession>A0A0R2EHU2</accession>
<keyword evidence="9 15" id="KW-0067">ATP-binding</keyword>
<evidence type="ECO:0000256" key="7">
    <source>
        <dbReference type="ARBA" id="ARBA00022679"/>
    </source>
</evidence>
<evidence type="ECO:0000256" key="5">
    <source>
        <dbReference type="ARBA" id="ARBA00020963"/>
    </source>
</evidence>
<dbReference type="Proteomes" id="UP000051442">
    <property type="component" value="Unassembled WGS sequence"/>
</dbReference>
<dbReference type="Gene3D" id="1.20.1200.10">
    <property type="entry name" value="Cobalamin adenosyltransferase-like"/>
    <property type="match status" value="1"/>
</dbReference>
<keyword evidence="7 15" id="KW-0808">Transferase</keyword>
<organism evidence="17 18">
    <name type="scientific">Secundilactobacillus similis DSM 23365 = JCM 2765</name>
    <dbReference type="NCBI Taxonomy" id="1423804"/>
    <lineage>
        <taxon>Bacteria</taxon>
        <taxon>Bacillati</taxon>
        <taxon>Bacillota</taxon>
        <taxon>Bacilli</taxon>
        <taxon>Lactobacillales</taxon>
        <taxon>Lactobacillaceae</taxon>
        <taxon>Secundilactobacillus</taxon>
    </lineage>
</organism>
<evidence type="ECO:0000256" key="3">
    <source>
        <dbReference type="ARBA" id="ARBA00011233"/>
    </source>
</evidence>
<evidence type="ECO:0000256" key="6">
    <source>
        <dbReference type="ARBA" id="ARBA00022573"/>
    </source>
</evidence>
<sequence length="187" mass="21171">MKIYTKKGDKGSTRIIGKKIVTKDDARVEAYGTVDELNSWVGYTISLLTANTAELHDELEEIQQQLFDAGTDLATLNDDPKRDFIFNPEATTWLEGKIDKYTEAVPAVQKFILPGGAQPASALHVARTITRRAERCIVTLQGEDDINHDVLVFMNRLSDYFFAAARYANMLEKHDDILYRNSKPVFR</sequence>
<evidence type="ECO:0000256" key="15">
    <source>
        <dbReference type="RuleBase" id="RU366026"/>
    </source>
</evidence>
<dbReference type="GO" id="GO:0009236">
    <property type="term" value="P:cobalamin biosynthetic process"/>
    <property type="evidence" value="ECO:0007669"/>
    <property type="project" value="UniProtKB-UniRule"/>
</dbReference>
<keyword evidence="8 15" id="KW-0547">Nucleotide-binding</keyword>
<dbReference type="SUPFAM" id="SSF89028">
    <property type="entry name" value="Cobalamin adenosyltransferase-like"/>
    <property type="match status" value="1"/>
</dbReference>
<evidence type="ECO:0000256" key="2">
    <source>
        <dbReference type="ARBA" id="ARBA00007487"/>
    </source>
</evidence>
<feature type="domain" description="Cobalamin adenosyltransferase-like" evidence="16">
    <location>
        <begin position="3"/>
        <end position="168"/>
    </location>
</feature>
<evidence type="ECO:0000256" key="9">
    <source>
        <dbReference type="ARBA" id="ARBA00022840"/>
    </source>
</evidence>
<dbReference type="GO" id="GO:0008817">
    <property type="term" value="F:corrinoid adenosyltransferase activity"/>
    <property type="evidence" value="ECO:0007669"/>
    <property type="project" value="UniProtKB-UniRule"/>
</dbReference>
<dbReference type="PANTHER" id="PTHR12213">
    <property type="entry name" value="CORRINOID ADENOSYLTRANSFERASE"/>
    <property type="match status" value="1"/>
</dbReference>
<dbReference type="PANTHER" id="PTHR12213:SF0">
    <property type="entry name" value="CORRINOID ADENOSYLTRANSFERASE MMAB"/>
    <property type="match status" value="1"/>
</dbReference>
<dbReference type="OrthoDB" id="9778896at2"/>
<dbReference type="STRING" id="1423804.FD14_GL002929"/>
<evidence type="ECO:0000256" key="11">
    <source>
        <dbReference type="ARBA" id="ARBA00033334"/>
    </source>
</evidence>
<keyword evidence="18" id="KW-1185">Reference proteome</keyword>
<dbReference type="FunFam" id="1.20.1200.10:FF:000001">
    <property type="entry name" value="Cob(I)yrinic acid a,c-diamide adenosyltransferase"/>
    <property type="match status" value="1"/>
</dbReference>
<dbReference type="UniPathway" id="UPA00148">
    <property type="reaction ID" value="UER00233"/>
</dbReference>
<evidence type="ECO:0000256" key="4">
    <source>
        <dbReference type="ARBA" id="ARBA00012454"/>
    </source>
</evidence>
<dbReference type="RefSeq" id="WP_057152456.1">
    <property type="nucleotide sequence ID" value="NZ_AYZM01000178.1"/>
</dbReference>
<comment type="pathway">
    <text evidence="1 15">Cofactor biosynthesis; adenosylcobalamin biosynthesis; adenosylcobalamin from cob(II)yrinate a,c-diamide: step 2/7.</text>
</comment>
<comment type="caution">
    <text evidence="17">The sequence shown here is derived from an EMBL/GenBank/DDBJ whole genome shotgun (WGS) entry which is preliminary data.</text>
</comment>
<evidence type="ECO:0000256" key="1">
    <source>
        <dbReference type="ARBA" id="ARBA00005121"/>
    </source>
</evidence>
<name>A0A0R2EHU2_9LACO</name>
<dbReference type="AlphaFoldDB" id="A0A0R2EHU2"/>
<gene>
    <name evidence="17" type="ORF">FD14_GL002929</name>
</gene>
<comment type="subunit">
    <text evidence="3">Homotrimer.</text>
</comment>
<evidence type="ECO:0000259" key="16">
    <source>
        <dbReference type="Pfam" id="PF01923"/>
    </source>
</evidence>